<organism evidence="8 9">
    <name type="scientific">Flagellimonas eckloniae</name>
    <dbReference type="NCBI Taxonomy" id="346185"/>
    <lineage>
        <taxon>Bacteria</taxon>
        <taxon>Pseudomonadati</taxon>
        <taxon>Bacteroidota</taxon>
        <taxon>Flavobacteriia</taxon>
        <taxon>Flavobacteriales</taxon>
        <taxon>Flavobacteriaceae</taxon>
        <taxon>Flagellimonas</taxon>
    </lineage>
</organism>
<evidence type="ECO:0000256" key="1">
    <source>
        <dbReference type="ARBA" id="ARBA00004141"/>
    </source>
</evidence>
<protein>
    <submittedName>
        <fullName evidence="8">DNA-binding protein</fullName>
    </submittedName>
</protein>
<dbReference type="GO" id="GO:0005829">
    <property type="term" value="C:cytosol"/>
    <property type="evidence" value="ECO:0007669"/>
    <property type="project" value="TreeGrafter"/>
</dbReference>
<evidence type="ECO:0000256" key="5">
    <source>
        <dbReference type="ARBA" id="ARBA00023136"/>
    </source>
</evidence>
<evidence type="ECO:0000313" key="8">
    <source>
        <dbReference type="EMBL" id="KQC29129.1"/>
    </source>
</evidence>
<evidence type="ECO:0000256" key="6">
    <source>
        <dbReference type="SAM" id="Phobius"/>
    </source>
</evidence>
<keyword evidence="4 8" id="KW-0238">DNA-binding</keyword>
<dbReference type="GO" id="GO:0003700">
    <property type="term" value="F:DNA-binding transcription factor activity"/>
    <property type="evidence" value="ECO:0007669"/>
    <property type="project" value="TreeGrafter"/>
</dbReference>
<dbReference type="PROSITE" id="PS50943">
    <property type="entry name" value="HTH_CROC1"/>
    <property type="match status" value="1"/>
</dbReference>
<dbReference type="STRING" id="346185.AAY42_03880"/>
<gene>
    <name evidence="8" type="ORF">AAY42_03880</name>
</gene>
<dbReference type="RefSeq" id="WP_082433318.1">
    <property type="nucleotide sequence ID" value="NZ_LCTZ01000002.1"/>
</dbReference>
<keyword evidence="3 6" id="KW-1133">Transmembrane helix</keyword>
<proteinExistence type="predicted"/>
<dbReference type="CDD" id="cd00093">
    <property type="entry name" value="HTH_XRE"/>
    <property type="match status" value="1"/>
</dbReference>
<feature type="transmembrane region" description="Helical" evidence="6">
    <location>
        <begin position="123"/>
        <end position="144"/>
    </location>
</feature>
<dbReference type="InterPro" id="IPR001387">
    <property type="entry name" value="Cro/C1-type_HTH"/>
</dbReference>
<comment type="caution">
    <text evidence="8">The sequence shown here is derived from an EMBL/GenBank/DDBJ whole genome shotgun (WGS) entry which is preliminary data.</text>
</comment>
<evidence type="ECO:0000256" key="4">
    <source>
        <dbReference type="ARBA" id="ARBA00023125"/>
    </source>
</evidence>
<feature type="transmembrane region" description="Helical" evidence="6">
    <location>
        <begin position="75"/>
        <end position="103"/>
    </location>
</feature>
<evidence type="ECO:0000313" key="9">
    <source>
        <dbReference type="Proteomes" id="UP000050827"/>
    </source>
</evidence>
<keyword evidence="2 6" id="KW-0812">Transmembrane</keyword>
<name>A0A0Q0XJV7_9FLAO</name>
<keyword evidence="5 6" id="KW-0472">Membrane</keyword>
<reference evidence="8 9" key="1">
    <citation type="submission" date="2015-04" db="EMBL/GenBank/DDBJ databases">
        <title>Complete genome of flavobacterium.</title>
        <authorList>
            <person name="Kwon Y.M."/>
            <person name="Kim S.-J."/>
        </authorList>
    </citation>
    <scope>NUCLEOTIDE SEQUENCE [LARGE SCALE GENOMIC DNA]</scope>
    <source>
        <strain evidence="8 9">DK169</strain>
    </source>
</reference>
<feature type="transmembrane region" description="Helical" evidence="6">
    <location>
        <begin position="156"/>
        <end position="176"/>
    </location>
</feature>
<dbReference type="Proteomes" id="UP000050827">
    <property type="component" value="Unassembled WGS sequence"/>
</dbReference>
<dbReference type="PATRIC" id="fig|1547436.3.peg.812"/>
<keyword evidence="9" id="KW-1185">Reference proteome</keyword>
<dbReference type="InterPro" id="IPR050807">
    <property type="entry name" value="TransReg_Diox_bact_type"/>
</dbReference>
<dbReference type="Gene3D" id="1.10.260.40">
    <property type="entry name" value="lambda repressor-like DNA-binding domains"/>
    <property type="match status" value="1"/>
</dbReference>
<evidence type="ECO:0000256" key="2">
    <source>
        <dbReference type="ARBA" id="ARBA00022692"/>
    </source>
</evidence>
<evidence type="ECO:0000259" key="7">
    <source>
        <dbReference type="PROSITE" id="PS50943"/>
    </source>
</evidence>
<dbReference type="InterPro" id="IPR019109">
    <property type="entry name" value="MamF_MmsF"/>
</dbReference>
<dbReference type="OrthoDB" id="1357763at2"/>
<dbReference type="GO" id="GO:0003677">
    <property type="term" value="F:DNA binding"/>
    <property type="evidence" value="ECO:0007669"/>
    <property type="project" value="UniProtKB-KW"/>
</dbReference>
<dbReference type="EMBL" id="LCTZ01000002">
    <property type="protein sequence ID" value="KQC29129.1"/>
    <property type="molecule type" value="Genomic_DNA"/>
</dbReference>
<comment type="subcellular location">
    <subcellularLocation>
        <location evidence="1">Membrane</location>
        <topology evidence="1">Multi-pass membrane protein</topology>
    </subcellularLocation>
</comment>
<dbReference type="SMART" id="SM00530">
    <property type="entry name" value="HTH_XRE"/>
    <property type="match status" value="1"/>
</dbReference>
<dbReference type="SUPFAM" id="SSF47413">
    <property type="entry name" value="lambda repressor-like DNA-binding domains"/>
    <property type="match status" value="1"/>
</dbReference>
<dbReference type="Pfam" id="PF01381">
    <property type="entry name" value="HTH_3"/>
    <property type="match status" value="1"/>
</dbReference>
<dbReference type="PANTHER" id="PTHR46797:SF1">
    <property type="entry name" value="METHYLPHOSPHONATE SYNTHASE"/>
    <property type="match status" value="1"/>
</dbReference>
<dbReference type="AlphaFoldDB" id="A0A0Q0XJV7"/>
<feature type="domain" description="HTH cro/C1-type" evidence="7">
    <location>
        <begin position="10"/>
        <end position="64"/>
    </location>
</feature>
<dbReference type="Pfam" id="PF09685">
    <property type="entry name" value="MamF_MmsF"/>
    <property type="match status" value="1"/>
</dbReference>
<evidence type="ECO:0000256" key="3">
    <source>
        <dbReference type="ARBA" id="ARBA00022989"/>
    </source>
</evidence>
<sequence length="194" mass="22361">MKNLNLSQRVKKIRNQKGMSQELLAENSGLSLRTIQRIENNETAPRGDSLKRLALALNTTPDEIIDWQMYEGKGYLTIMSLSALGFLFFPILGIIIPLVFWILKKDKLKHVNELGKSILNFEITWCIFLFSYWILLLSGAISGIMKHVTPTSVLKIYIPIILLYLFNVIMIIYNSIRISKERNAKYVPAIRIFK</sequence>
<accession>A0A0Q0XJV7</accession>
<dbReference type="InterPro" id="IPR010982">
    <property type="entry name" value="Lambda_DNA-bd_dom_sf"/>
</dbReference>
<dbReference type="PANTHER" id="PTHR46797">
    <property type="entry name" value="HTH-TYPE TRANSCRIPTIONAL REGULATOR"/>
    <property type="match status" value="1"/>
</dbReference>